<protein>
    <submittedName>
        <fullName evidence="2">Uncharacterized protein</fullName>
    </submittedName>
</protein>
<dbReference type="Proteomes" id="UP000254866">
    <property type="component" value="Unassembled WGS sequence"/>
</dbReference>
<feature type="region of interest" description="Disordered" evidence="1">
    <location>
        <begin position="173"/>
        <end position="207"/>
    </location>
</feature>
<accession>A0A370TDF7</accession>
<dbReference type="STRING" id="2656787.A0A370TDF7"/>
<keyword evidence="3" id="KW-1185">Reference proteome</keyword>
<name>A0A370TDF7_9HELO</name>
<sequence length="544" mass="60447">MGTVHAPPDRSIHPRKLPPQTPVRFPQCSPQAAPSPTSPPGQPLVPLLQSICRPADFRDSHFEALGLHVISDAPSQDIVPDSSFLPPAEEWNAIDDDILLEVDDATKKPLNNGKLCPGAQTYRERQSELFIDNTAAFRTIRRIPPPTGEAAVRLGNAYEFFKNLELFSAYWDDTSLPTTPEPPSKPDTPQEQVETPHQPHLQTHQRTGIGSQLPPEFRQNLLTAFIKLVAYDFGCNVSFPRHEPRLYLTPPPSSSAPPSHFNSSANFIYRIPTERIAARSGTLEGPVAAISCRTSTVFATEADSRLDLAREVVAVLLTAQQRAREGKTEKRFGQDKWWATKPRWGGGPGGPIGREADKPDELASVSTDTPESTACDDNGSQVVAETRRLFGISGPSSSKRAKKARGNMHIYENYRKLMPPAPMWDRRARYCPIGKEVSVGNDGFDDIFLVSSLNHHVSIVRVRVPDKLLSVLGGEDEGQGWGRLVMWRSKWYDLFLAEERVEAMQLVWGMIAYLMREIDVLPACDKNQEAEHEDQIAGPSKTEK</sequence>
<feature type="region of interest" description="Disordered" evidence="1">
    <location>
        <begin position="1"/>
        <end position="45"/>
    </location>
</feature>
<dbReference type="GeneID" id="43601813"/>
<dbReference type="EMBL" id="NPIC01000010">
    <property type="protein sequence ID" value="RDL32508.1"/>
    <property type="molecule type" value="Genomic_DNA"/>
</dbReference>
<evidence type="ECO:0000313" key="3">
    <source>
        <dbReference type="Proteomes" id="UP000254866"/>
    </source>
</evidence>
<dbReference type="OrthoDB" id="5407653at2759"/>
<feature type="region of interest" description="Disordered" evidence="1">
    <location>
        <begin position="338"/>
        <end position="377"/>
    </location>
</feature>
<comment type="caution">
    <text evidence="2">The sequence shown here is derived from an EMBL/GenBank/DDBJ whole genome shotgun (WGS) entry which is preliminary data.</text>
</comment>
<gene>
    <name evidence="2" type="ORF">BP5553_08964</name>
</gene>
<feature type="compositionally biased region" description="Low complexity" evidence="1">
    <location>
        <begin position="26"/>
        <end position="35"/>
    </location>
</feature>
<proteinExistence type="predicted"/>
<evidence type="ECO:0000256" key="1">
    <source>
        <dbReference type="SAM" id="MobiDB-lite"/>
    </source>
</evidence>
<organism evidence="2 3">
    <name type="scientific">Venustampulla echinocandica</name>
    <dbReference type="NCBI Taxonomy" id="2656787"/>
    <lineage>
        <taxon>Eukaryota</taxon>
        <taxon>Fungi</taxon>
        <taxon>Dikarya</taxon>
        <taxon>Ascomycota</taxon>
        <taxon>Pezizomycotina</taxon>
        <taxon>Leotiomycetes</taxon>
        <taxon>Helotiales</taxon>
        <taxon>Pleuroascaceae</taxon>
        <taxon>Venustampulla</taxon>
    </lineage>
</organism>
<feature type="compositionally biased region" description="Polar residues" evidence="1">
    <location>
        <begin position="187"/>
        <end position="207"/>
    </location>
</feature>
<evidence type="ECO:0000313" key="2">
    <source>
        <dbReference type="EMBL" id="RDL32508.1"/>
    </source>
</evidence>
<dbReference type="RefSeq" id="XP_031866230.1">
    <property type="nucleotide sequence ID" value="XM_032017587.1"/>
</dbReference>
<reference evidence="2 3" key="1">
    <citation type="journal article" date="2018" name="IMA Fungus">
        <title>IMA Genome-F 9: Draft genome sequence of Annulohypoxylon stygium, Aspergillus mulundensis, Berkeleyomyces basicola (syn. Thielaviopsis basicola), Ceratocystis smalleyi, two Cercospora beticola strains, Coleophoma cylindrospora, Fusarium fracticaudum, Phialophora cf. hyalina, and Morchella septimelata.</title>
        <authorList>
            <person name="Wingfield B.D."/>
            <person name="Bills G.F."/>
            <person name="Dong Y."/>
            <person name="Huang W."/>
            <person name="Nel W.J."/>
            <person name="Swalarsk-Parry B.S."/>
            <person name="Vaghefi N."/>
            <person name="Wilken P.M."/>
            <person name="An Z."/>
            <person name="de Beer Z.W."/>
            <person name="De Vos L."/>
            <person name="Chen L."/>
            <person name="Duong T.A."/>
            <person name="Gao Y."/>
            <person name="Hammerbacher A."/>
            <person name="Kikkert J.R."/>
            <person name="Li Y."/>
            <person name="Li H."/>
            <person name="Li K."/>
            <person name="Li Q."/>
            <person name="Liu X."/>
            <person name="Ma X."/>
            <person name="Naidoo K."/>
            <person name="Pethybridge S.J."/>
            <person name="Sun J."/>
            <person name="Steenkamp E.T."/>
            <person name="van der Nest M.A."/>
            <person name="van Wyk S."/>
            <person name="Wingfield M.J."/>
            <person name="Xiong C."/>
            <person name="Yue Q."/>
            <person name="Zhang X."/>
        </authorList>
    </citation>
    <scope>NUCLEOTIDE SEQUENCE [LARGE SCALE GENOMIC DNA]</scope>
    <source>
        <strain evidence="2 3">BP 5553</strain>
    </source>
</reference>
<dbReference type="AlphaFoldDB" id="A0A370TDF7"/>